<evidence type="ECO:0000259" key="3">
    <source>
        <dbReference type="PROSITE" id="PS50279"/>
    </source>
</evidence>
<reference evidence="5" key="1">
    <citation type="submission" date="2024-02" db="UniProtKB">
        <authorList>
            <consortium name="WormBaseParasite"/>
        </authorList>
    </citation>
    <scope>IDENTIFICATION</scope>
</reference>
<feature type="domain" description="BPTI/Kunitz inhibitor" evidence="3">
    <location>
        <begin position="795"/>
        <end position="845"/>
    </location>
</feature>
<feature type="domain" description="BPTI/Kunitz inhibitor" evidence="3">
    <location>
        <begin position="1430"/>
        <end position="1482"/>
    </location>
</feature>
<feature type="domain" description="BPTI/Kunitz inhibitor" evidence="3">
    <location>
        <begin position="544"/>
        <end position="594"/>
    </location>
</feature>
<dbReference type="PANTHER" id="PTHR46339:SF2">
    <property type="entry name" value="BPTI_KUNITZ INHIBITOR DOMAIN-CONTAINING PROTEIN"/>
    <property type="match status" value="1"/>
</dbReference>
<feature type="region of interest" description="Disordered" evidence="1">
    <location>
        <begin position="261"/>
        <end position="285"/>
    </location>
</feature>
<feature type="domain" description="BPTI/Kunitz inhibitor" evidence="3">
    <location>
        <begin position="900"/>
        <end position="950"/>
    </location>
</feature>
<feature type="domain" description="BPTI/Kunitz inhibitor" evidence="3">
    <location>
        <begin position="1492"/>
        <end position="1542"/>
    </location>
</feature>
<feature type="chain" id="PRO_5042265606" evidence="2">
    <location>
        <begin position="18"/>
        <end position="1745"/>
    </location>
</feature>
<evidence type="ECO:0000313" key="4">
    <source>
        <dbReference type="Proteomes" id="UP000887575"/>
    </source>
</evidence>
<feature type="domain" description="BPTI/Kunitz inhibitor" evidence="3">
    <location>
        <begin position="1005"/>
        <end position="1055"/>
    </location>
</feature>
<feature type="domain" description="BPTI/Kunitz inhibitor" evidence="3">
    <location>
        <begin position="1327"/>
        <end position="1377"/>
    </location>
</feature>
<evidence type="ECO:0000256" key="1">
    <source>
        <dbReference type="SAM" id="MobiDB-lite"/>
    </source>
</evidence>
<feature type="domain" description="BPTI/Kunitz inhibitor" evidence="3">
    <location>
        <begin position="130"/>
        <end position="180"/>
    </location>
</feature>
<dbReference type="Pfam" id="PF14625">
    <property type="entry name" value="Lustrin_cystein"/>
    <property type="match status" value="8"/>
</dbReference>
<dbReference type="PANTHER" id="PTHR46339">
    <property type="entry name" value="PROTEIN CBG15282-RELATED"/>
    <property type="match status" value="1"/>
</dbReference>
<keyword evidence="2" id="KW-0732">Signal</keyword>
<feature type="domain" description="BPTI/Kunitz inhibitor" evidence="3">
    <location>
        <begin position="1112"/>
        <end position="1162"/>
    </location>
</feature>
<dbReference type="Gene3D" id="4.10.410.10">
    <property type="entry name" value="Pancreatic trypsin inhibitor Kunitz domain"/>
    <property type="match status" value="14"/>
</dbReference>
<dbReference type="InterPro" id="IPR028150">
    <property type="entry name" value="Lustrin_cystein"/>
</dbReference>
<dbReference type="WBParaSite" id="MBELARI_LOCUS15191">
    <property type="protein sequence ID" value="MBELARI_LOCUS15191"/>
    <property type="gene ID" value="MBELARI_LOCUS15191"/>
</dbReference>
<dbReference type="Pfam" id="PF00014">
    <property type="entry name" value="Kunitz_BPTI"/>
    <property type="match status" value="14"/>
</dbReference>
<feature type="region of interest" description="Disordered" evidence="1">
    <location>
        <begin position="182"/>
        <end position="216"/>
    </location>
</feature>
<dbReference type="PROSITE" id="PS50279">
    <property type="entry name" value="BPTI_KUNITZ_2"/>
    <property type="match status" value="14"/>
</dbReference>
<feature type="domain" description="BPTI/Kunitz inhibitor" evidence="3">
    <location>
        <begin position="1222"/>
        <end position="1272"/>
    </location>
</feature>
<dbReference type="SUPFAM" id="SSF57362">
    <property type="entry name" value="BPTI-like"/>
    <property type="match status" value="14"/>
</dbReference>
<organism evidence="4 5">
    <name type="scientific">Mesorhabditis belari</name>
    <dbReference type="NCBI Taxonomy" id="2138241"/>
    <lineage>
        <taxon>Eukaryota</taxon>
        <taxon>Metazoa</taxon>
        <taxon>Ecdysozoa</taxon>
        <taxon>Nematoda</taxon>
        <taxon>Chromadorea</taxon>
        <taxon>Rhabditida</taxon>
        <taxon>Rhabditina</taxon>
        <taxon>Rhabditomorpha</taxon>
        <taxon>Rhabditoidea</taxon>
        <taxon>Rhabditidae</taxon>
        <taxon>Mesorhabditinae</taxon>
        <taxon>Mesorhabditis</taxon>
    </lineage>
</organism>
<feature type="domain" description="BPTI/Kunitz inhibitor" evidence="3">
    <location>
        <begin position="277"/>
        <end position="329"/>
    </location>
</feature>
<feature type="region of interest" description="Disordered" evidence="1">
    <location>
        <begin position="413"/>
        <end position="456"/>
    </location>
</feature>
<dbReference type="Proteomes" id="UP000887575">
    <property type="component" value="Unassembled WGS sequence"/>
</dbReference>
<feature type="domain" description="BPTI/Kunitz inhibitor" evidence="3">
    <location>
        <begin position="1646"/>
        <end position="1714"/>
    </location>
</feature>
<dbReference type="SMART" id="SM00289">
    <property type="entry name" value="WR1"/>
    <property type="match status" value="11"/>
</dbReference>
<proteinExistence type="predicted"/>
<dbReference type="InterPro" id="IPR053014">
    <property type="entry name" value="Cuticle_assoc_divergent"/>
</dbReference>
<dbReference type="SMART" id="SM00131">
    <property type="entry name" value="KU"/>
    <property type="match status" value="14"/>
</dbReference>
<accession>A0AAF3EMN8</accession>
<dbReference type="PRINTS" id="PR00759">
    <property type="entry name" value="BASICPTASE"/>
</dbReference>
<dbReference type="InterPro" id="IPR002223">
    <property type="entry name" value="Kunitz_BPTI"/>
</dbReference>
<sequence length="1745" mass="190642">MLTYLLLLGFVAEVAKGVTEFDDLDDALFTVPWDSRNGHQRYNVYVQPPPDEDQGEKGRLTLSRRKQNYDFSLLCADGVPLLLEDDKPKKCDPKPYKPSLRCPIGFWCHNGFSEETQYCCPRNKKIRNRCHLQPVIGHGKAEMVRFYYDWKHARCMQMIYTGVGGNENNFITYAKCTESCKGSGEPPQGESVYRPLNSGRNGENEALSTSPTSVSTTTTVVLTNPITISKTTTNAVTTKTVPTTRTSEPTKPSIDLEIEEENGEGDNEDEKFIGNPCSLPRERGEENGGQPLNRYYFDSSVQNCVQFTYYGIGGNANRFESFDECSITCAAGKSIKTSCNLSISSGNGRFEIPRWAFDEKTKKCVRFNYSGQNGNDNRFLTRRKCERICLRNPRKNGKTTTIVAGVPLNLGERTTTPFSRLNKGKTRPPQQTLFPLPPPQQPISVQPPAPHQPLPSTYINPKPIEKKIELNKTLPPNIPIAVFPSPGMLPVTQPTSAHTSPCRQPLPLQPVIMCHTGTPCPITTFCQIGEGHSICCPIIDAEPCQQLPEPGTGNAQIGRWAFDPSTQQCSPFVFRGFQGNQNNFRTFVDCASTCGGRSPCTRGEPAFPLIAGERCSATNNCPRNFVCSADPFSLEPVCCPEAPTSIEEFTFSKGPRTGYTPPIPQEAGPITVPTPPPTLLPSSLFTVDPCALPGDPGYGTTMSLRFFYDSETASCQTFQYNGNGGNDNNFVSLADCRRVCPEYRNPCPSGSPLLDSTSNALFCGVYGGHCPVGGWCHHGSDRATTVCCSEAFDPCALPLSAGTGREQLSRFYYNEEARQCEQFVYSGSGGNQNNFLSKADCESSCPVVENPCSVGLPAFDVDGVPMTCSTSDSSCPSGFFCHIGATSVTTVCCHRVGDPCTLQMARGNGAHVLNRWYYDRDTKLCASFVYSGKSGNENNFLSKADCQSQCPEFQSPCSAGLPHIDLSGQFTRCSATNTTCPTTYWCHLGVSAESTVCCPGAADPCEQPLSVGNGQFAVNRFTFDHVTRTCRQFYYSGSGGNENNFARKEACEKRCPVFANPCAIGEPQSDENFSPIHCTAEDESMCSEGYFCHLGAHEHTTVCCPGRADDPCAQGKSEGKGDESIQRYFFSSETRQCLAFTFKGLAGNQNNFRNKIDCELRCPVLENPCPSGQPLTTLAGEFLLCSASFAHTLIRNCPTGFWCHVGEQRKIAVCCPGDADPCNLPIGQGTGNSAISRFYYDKHFRKCVRFTYSGRGGNANNFETLEDCQNKCPEFINPCAAGDPATASDGSIISCGTEGIQCGDGYYCHRGHTSDNMVCCPKLGDPCQAPRQEGDGEATLSRWFFDAMTLSCAPFTYLGRGGNENNFVTRDECEITCPAFVNPCPNSTLSWPTIPKCDGNVDACPTGQWCHPGHTRTTNVCCPSASLNPCVLALEQGRSSKVGPFTRFFFNSVTDRCEPYQYTGIGGNQNSFYTLEDCQRRCPGQLHASTPCEQPVQPGEGHLFLTRYYFHAGFNQCLPFVFTGNGGNLNNFETLGECVHKCLVAKKIASAEVPFQIRFNSLRSSSSESTQPLVTSTHPTLAPQSGQNELFHEDRLCPQGDPLKTEAGIPISCSIKQQVGCPSAGFVCIQMSSGDAFCCPNPQSFCLQPESSGNCRFGSHPITLNGITQAPISMTLQQRFTYNPVTDSCQAFVYSGCGGNLNNFASRILCSSICCNKGYNHLFKHKLLLLSDSPLESYHNETKLL</sequence>
<evidence type="ECO:0000313" key="5">
    <source>
        <dbReference type="WBParaSite" id="MBELARI_LOCUS15191"/>
    </source>
</evidence>
<dbReference type="InterPro" id="IPR006150">
    <property type="entry name" value="Cys_repeat_1"/>
</dbReference>
<evidence type="ECO:0000256" key="2">
    <source>
        <dbReference type="SAM" id="SignalP"/>
    </source>
</evidence>
<feature type="signal peptide" evidence="2">
    <location>
        <begin position="1"/>
        <end position="17"/>
    </location>
</feature>
<feature type="domain" description="BPTI/Kunitz inhibitor" evidence="3">
    <location>
        <begin position="690"/>
        <end position="740"/>
    </location>
</feature>
<name>A0AAF3EMN8_9BILA</name>
<dbReference type="PROSITE" id="PS00280">
    <property type="entry name" value="BPTI_KUNITZ_1"/>
    <property type="match status" value="1"/>
</dbReference>
<dbReference type="InterPro" id="IPR036880">
    <property type="entry name" value="Kunitz_BPTI_sf"/>
</dbReference>
<keyword evidence="4" id="KW-1185">Reference proteome</keyword>
<feature type="compositionally biased region" description="Pro residues" evidence="1">
    <location>
        <begin position="435"/>
        <end position="453"/>
    </location>
</feature>
<dbReference type="GO" id="GO:0004867">
    <property type="term" value="F:serine-type endopeptidase inhibitor activity"/>
    <property type="evidence" value="ECO:0007669"/>
    <property type="project" value="InterPro"/>
</dbReference>
<dbReference type="CDD" id="cd22593">
    <property type="entry name" value="Kunitz_conkunitzin"/>
    <property type="match status" value="12"/>
</dbReference>
<dbReference type="InterPro" id="IPR020901">
    <property type="entry name" value="Prtase_inh_Kunz-CS"/>
</dbReference>
<protein>
    <submittedName>
        <fullName evidence="5">BPTI/Kunitz inhibitor domain-containing protein</fullName>
    </submittedName>
</protein>
<feature type="domain" description="BPTI/Kunitz inhibitor" evidence="3">
    <location>
        <begin position="339"/>
        <end position="389"/>
    </location>
</feature>
<feature type="compositionally biased region" description="Low complexity" evidence="1">
    <location>
        <begin position="207"/>
        <end position="216"/>
    </location>
</feature>